<protein>
    <submittedName>
        <fullName evidence="1">Uncharacterized protein</fullName>
    </submittedName>
</protein>
<proteinExistence type="predicted"/>
<evidence type="ECO:0000313" key="2">
    <source>
        <dbReference type="Proteomes" id="UP000619265"/>
    </source>
</evidence>
<dbReference type="Proteomes" id="UP000619265">
    <property type="component" value="Unassembled WGS sequence"/>
</dbReference>
<dbReference type="EMBL" id="LIHL02000013">
    <property type="protein sequence ID" value="KAF5449703.1"/>
    <property type="molecule type" value="Genomic_DNA"/>
</dbReference>
<evidence type="ECO:0000313" key="1">
    <source>
        <dbReference type="EMBL" id="KAF5449703.1"/>
    </source>
</evidence>
<comment type="caution">
    <text evidence="1">The sequence shown here is derived from an EMBL/GenBank/DDBJ whole genome shotgun (WGS) entry which is preliminary data.</text>
</comment>
<dbReference type="AlphaFoldDB" id="A0A833U3K2"/>
<sequence length="194" mass="22556">MPDGGGILGGSWLFKFENMWLKKEGFVDLVRQWWNSYLFEGNPSNVLARKLKVLKDLKTWNEHVFDDVTLQKKSLFQELQSLEGVGDENNRKEQVVSELERLTLMEEISWRQKSRPLWLREGDKCTKFFHQVANAHRRFNSIESLNIDGVTSSDQVVMKEYVAGYFENLLSEPHAWRPTGDGLPFEGIDQDSMV</sequence>
<reference evidence="1" key="2">
    <citation type="submission" date="2020-03" db="EMBL/GenBank/DDBJ databases">
        <title>Walnut 2.0.</title>
        <authorList>
            <person name="Marrano A."/>
            <person name="Britton M."/>
            <person name="Zimin A.V."/>
            <person name="Zaini P.A."/>
            <person name="Workman R."/>
            <person name="Puiu D."/>
            <person name="Bianco L."/>
            <person name="Allen B.J."/>
            <person name="Troggio M."/>
            <person name="Leslie C.A."/>
            <person name="Timp W."/>
            <person name="Dendekar A."/>
            <person name="Salzberg S.L."/>
            <person name="Neale D.B."/>
        </authorList>
    </citation>
    <scope>NUCLEOTIDE SEQUENCE</scope>
    <source>
        <tissue evidence="1">Leaves</tissue>
    </source>
</reference>
<organism evidence="1 2">
    <name type="scientific">Juglans regia</name>
    <name type="common">English walnut</name>
    <dbReference type="NCBI Taxonomy" id="51240"/>
    <lineage>
        <taxon>Eukaryota</taxon>
        <taxon>Viridiplantae</taxon>
        <taxon>Streptophyta</taxon>
        <taxon>Embryophyta</taxon>
        <taxon>Tracheophyta</taxon>
        <taxon>Spermatophyta</taxon>
        <taxon>Magnoliopsida</taxon>
        <taxon>eudicotyledons</taxon>
        <taxon>Gunneridae</taxon>
        <taxon>Pentapetalae</taxon>
        <taxon>rosids</taxon>
        <taxon>fabids</taxon>
        <taxon>Fagales</taxon>
        <taxon>Juglandaceae</taxon>
        <taxon>Juglans</taxon>
    </lineage>
</organism>
<name>A0A833U3K2_JUGRE</name>
<accession>A0A833U3K2</accession>
<dbReference type="Gramene" id="Jr13_16190_p1">
    <property type="protein sequence ID" value="cds.Jr13_16190_p1"/>
    <property type="gene ID" value="Jr13_16190"/>
</dbReference>
<gene>
    <name evidence="1" type="ORF">F2P56_030120</name>
</gene>
<reference evidence="1" key="1">
    <citation type="submission" date="2015-10" db="EMBL/GenBank/DDBJ databases">
        <authorList>
            <person name="Martinez-Garcia P.J."/>
            <person name="Crepeau M.W."/>
            <person name="Puiu D."/>
            <person name="Gonzalez-Ibeas D."/>
            <person name="Whalen J."/>
            <person name="Stevens K."/>
            <person name="Paul R."/>
            <person name="Butterfield T."/>
            <person name="Britton M."/>
            <person name="Reagan R."/>
            <person name="Chakraborty S."/>
            <person name="Walawage S.L."/>
            <person name="Vasquez-Gross H.A."/>
            <person name="Cardeno C."/>
            <person name="Famula R."/>
            <person name="Pratt K."/>
            <person name="Kuruganti S."/>
            <person name="Aradhya M.K."/>
            <person name="Leslie C.A."/>
            <person name="Dandekar A.M."/>
            <person name="Salzberg S.L."/>
            <person name="Wegrzyn J.L."/>
            <person name="Langley C.H."/>
            <person name="Neale D.B."/>
        </authorList>
    </citation>
    <scope>NUCLEOTIDE SEQUENCE</scope>
    <source>
        <tissue evidence="1">Leaves</tissue>
    </source>
</reference>